<evidence type="ECO:0000256" key="2">
    <source>
        <dbReference type="ARBA" id="ARBA00022679"/>
    </source>
</evidence>
<evidence type="ECO:0008006" key="7">
    <source>
        <dbReference type="Google" id="ProtNLM"/>
    </source>
</evidence>
<dbReference type="Pfam" id="PF03492">
    <property type="entry name" value="Methyltransf_7"/>
    <property type="match status" value="1"/>
</dbReference>
<dbReference type="InterPro" id="IPR005299">
    <property type="entry name" value="MeTrfase_7"/>
</dbReference>
<accession>A0A8K0HDF7</accession>
<keyword evidence="3" id="KW-0479">Metal-binding</keyword>
<dbReference type="SUPFAM" id="SSF53335">
    <property type="entry name" value="S-adenosyl-L-methionine-dependent methyltransferases"/>
    <property type="match status" value="1"/>
</dbReference>
<keyword evidence="4" id="KW-0460">Magnesium</keyword>
<protein>
    <recommendedName>
        <fullName evidence="7">S-adenosylmethionine-dependent methyltransferase</fullName>
    </recommendedName>
</protein>
<dbReference type="Gene3D" id="3.40.50.150">
    <property type="entry name" value="Vaccinia Virus protein VP39"/>
    <property type="match status" value="1"/>
</dbReference>
<dbReference type="InterPro" id="IPR042086">
    <property type="entry name" value="MeTrfase_capping"/>
</dbReference>
<evidence type="ECO:0000313" key="5">
    <source>
        <dbReference type="EMBL" id="KAF3450093.1"/>
    </source>
</evidence>
<dbReference type="InterPro" id="IPR029063">
    <property type="entry name" value="SAM-dependent_MTases_sf"/>
</dbReference>
<sequence>MESFVMNGGDGVYGYAKNSTYQKGVIDVAKKVINETIAENLDIGAFNSSKTIRIADLGCSVGPNTFTAVENIIEAVKSEYQSQIPEFHVFFNDHVSNDFNLLFTTLPQDKQYLAAGIPGSFYGRIFPEASLHFVHSSASLHWLSRVPKEVKDKNSPAWNKGKVIYAYSGDEVIRAYKAQHEKDMENFLQARALEVAYGGLMMLTFPFNPNGSHPSERLANLAFGLIGTCLNDLVKKGIVSEEKVNSFNLPLYLMSPQEVEAAVERNGCFSIVKMEILPHVTGNNNGNGSFDQILAGMTRASTEGLIKQHFGEDILDELFDLYRKKVIEILIPSMAKSVDHGHLFVALKRKS</sequence>
<name>A0A8K0HDF7_9ROSA</name>
<dbReference type="Gene3D" id="1.10.1200.270">
    <property type="entry name" value="Methyltransferase, alpha-helical capping domain"/>
    <property type="match status" value="1"/>
</dbReference>
<keyword evidence="6" id="KW-1185">Reference proteome</keyword>
<dbReference type="Proteomes" id="UP000796880">
    <property type="component" value="Unassembled WGS sequence"/>
</dbReference>
<evidence type="ECO:0000256" key="4">
    <source>
        <dbReference type="ARBA" id="ARBA00022842"/>
    </source>
</evidence>
<evidence type="ECO:0000256" key="3">
    <source>
        <dbReference type="ARBA" id="ARBA00022723"/>
    </source>
</evidence>
<keyword evidence="1" id="KW-0489">Methyltransferase</keyword>
<gene>
    <name evidence="5" type="ORF">FNV43_RR06173</name>
</gene>
<dbReference type="GO" id="GO:0032259">
    <property type="term" value="P:methylation"/>
    <property type="evidence" value="ECO:0007669"/>
    <property type="project" value="UniProtKB-KW"/>
</dbReference>
<keyword evidence="2" id="KW-0808">Transferase</keyword>
<evidence type="ECO:0000313" key="6">
    <source>
        <dbReference type="Proteomes" id="UP000796880"/>
    </source>
</evidence>
<comment type="caution">
    <text evidence="5">The sequence shown here is derived from an EMBL/GenBank/DDBJ whole genome shotgun (WGS) entry which is preliminary data.</text>
</comment>
<organism evidence="5 6">
    <name type="scientific">Rhamnella rubrinervis</name>
    <dbReference type="NCBI Taxonomy" id="2594499"/>
    <lineage>
        <taxon>Eukaryota</taxon>
        <taxon>Viridiplantae</taxon>
        <taxon>Streptophyta</taxon>
        <taxon>Embryophyta</taxon>
        <taxon>Tracheophyta</taxon>
        <taxon>Spermatophyta</taxon>
        <taxon>Magnoliopsida</taxon>
        <taxon>eudicotyledons</taxon>
        <taxon>Gunneridae</taxon>
        <taxon>Pentapetalae</taxon>
        <taxon>rosids</taxon>
        <taxon>fabids</taxon>
        <taxon>Rosales</taxon>
        <taxon>Rhamnaceae</taxon>
        <taxon>rhamnoid group</taxon>
        <taxon>Rhamneae</taxon>
        <taxon>Rhamnella</taxon>
    </lineage>
</organism>
<dbReference type="PANTHER" id="PTHR31009">
    <property type="entry name" value="S-ADENOSYL-L-METHIONINE:CARBOXYL METHYLTRANSFERASE FAMILY PROTEIN"/>
    <property type="match status" value="1"/>
</dbReference>
<dbReference type="GO" id="GO:0046872">
    <property type="term" value="F:metal ion binding"/>
    <property type="evidence" value="ECO:0007669"/>
    <property type="project" value="UniProtKB-KW"/>
</dbReference>
<dbReference type="OrthoDB" id="1523883at2759"/>
<reference evidence="5" key="1">
    <citation type="submission" date="2020-03" db="EMBL/GenBank/DDBJ databases">
        <title>A high-quality chromosome-level genome assembly of a woody plant with both climbing and erect habits, Rhamnella rubrinervis.</title>
        <authorList>
            <person name="Lu Z."/>
            <person name="Yang Y."/>
            <person name="Zhu X."/>
            <person name="Sun Y."/>
        </authorList>
    </citation>
    <scope>NUCLEOTIDE SEQUENCE</scope>
    <source>
        <strain evidence="5">BYM</strain>
        <tissue evidence="5">Leaf</tissue>
    </source>
</reference>
<dbReference type="GO" id="GO:0008168">
    <property type="term" value="F:methyltransferase activity"/>
    <property type="evidence" value="ECO:0007669"/>
    <property type="project" value="UniProtKB-KW"/>
</dbReference>
<dbReference type="AlphaFoldDB" id="A0A8K0HDF7"/>
<proteinExistence type="predicted"/>
<dbReference type="EMBL" id="VOIH02000003">
    <property type="protein sequence ID" value="KAF3450093.1"/>
    <property type="molecule type" value="Genomic_DNA"/>
</dbReference>
<evidence type="ECO:0000256" key="1">
    <source>
        <dbReference type="ARBA" id="ARBA00022603"/>
    </source>
</evidence>